<evidence type="ECO:0000313" key="4">
    <source>
        <dbReference type="EMBL" id="KRN58003.1"/>
    </source>
</evidence>
<dbReference type="eggNOG" id="COG3711">
    <property type="taxonomic scope" value="Bacteria"/>
</dbReference>
<keyword evidence="1" id="KW-0805">Transcription regulation</keyword>
<proteinExistence type="predicted"/>
<dbReference type="EMBL" id="JQBS01000001">
    <property type="protein sequence ID" value="KRN58003.1"/>
    <property type="molecule type" value="Genomic_DNA"/>
</dbReference>
<feature type="domain" description="Mga helix-turn-helix" evidence="3">
    <location>
        <begin position="87"/>
        <end position="170"/>
    </location>
</feature>
<dbReference type="Pfam" id="PF05043">
    <property type="entry name" value="Mga"/>
    <property type="match status" value="1"/>
</dbReference>
<dbReference type="AlphaFoldDB" id="A0A0R2HYT6"/>
<evidence type="ECO:0000256" key="2">
    <source>
        <dbReference type="ARBA" id="ARBA00023163"/>
    </source>
</evidence>
<evidence type="ECO:0000259" key="3">
    <source>
        <dbReference type="Pfam" id="PF05043"/>
    </source>
</evidence>
<reference evidence="4 5" key="1">
    <citation type="journal article" date="2015" name="Genome Announc.">
        <title>Expanding the biotechnology potential of lactobacilli through comparative genomics of 213 strains and associated genera.</title>
        <authorList>
            <person name="Sun Z."/>
            <person name="Harris H.M."/>
            <person name="McCann A."/>
            <person name="Guo C."/>
            <person name="Argimon S."/>
            <person name="Zhang W."/>
            <person name="Yang X."/>
            <person name="Jeffery I.B."/>
            <person name="Cooney J.C."/>
            <person name="Kagawa T.F."/>
            <person name="Liu W."/>
            <person name="Song Y."/>
            <person name="Salvetti E."/>
            <person name="Wrobel A."/>
            <person name="Rasinkangas P."/>
            <person name="Parkhill J."/>
            <person name="Rea M.C."/>
            <person name="O'Sullivan O."/>
            <person name="Ritari J."/>
            <person name="Douillard F.P."/>
            <person name="Paul Ross R."/>
            <person name="Yang R."/>
            <person name="Briner A.E."/>
            <person name="Felis G.E."/>
            <person name="de Vos W.M."/>
            <person name="Barrangou R."/>
            <person name="Klaenhammer T.R."/>
            <person name="Caufield P.W."/>
            <person name="Cui Y."/>
            <person name="Zhang H."/>
            <person name="O'Toole P.W."/>
        </authorList>
    </citation>
    <scope>NUCLEOTIDE SEQUENCE [LARGE SCALE GENOMIC DNA]</scope>
    <source>
        <strain evidence="4 5">DSM 20623</strain>
    </source>
</reference>
<sequence>MKGEWRGMNSFLSKTDVRKLLLIHTIEESFQQKVSISDLKEKMGVSEFILLNTYEELKQDILKYQLDEQLQIQKLNQVVQLKKNSSFSTDTLKNLYVKESLGFQIIQDVFEDMFTNSNDYADLFYTSRTKVYSKVNQLKAKLEKLGIKLSSRFKLVGDEIAIRTYINNLYTSVYGMDDYPFSTTLKEQTMRFIKLIETKMDIYMTQTSTTKLLYFISICRIRIENEQFVKNAPATITGLESDSFEDILKETYQEVFNEKVSHNEIDLLVLFIESLDEFPLELENQELDSLTNFFITEFQKQFGNLDETFFKEELINELVKIHYPVLNFNCLQTELDVPVRARFIEENYPEVLEFCRHFIQKASKSKKFYLINQNDVYLSNHYIFLLINVLPPSFFSYPVKVCIDFSLGKNYNQFIYRNIQTFDFINIEISHQLTEDIDILLCDYPISGLHQDTKVIVWSAPPTAGDWANFGRCIATAKGKKPLKKGGIPLELF</sequence>
<dbReference type="PATRIC" id="fig|1449336.4.peg.1287"/>
<name>A0A0R2HYT6_CARDV</name>
<accession>A0A0R2HYT6</accession>
<dbReference type="Proteomes" id="UP000051658">
    <property type="component" value="Unassembled WGS sequence"/>
</dbReference>
<dbReference type="InterPro" id="IPR050661">
    <property type="entry name" value="BglG_antiterminators"/>
</dbReference>
<keyword evidence="2" id="KW-0804">Transcription</keyword>
<gene>
    <name evidence="4" type="ORF">IV74_GL001261</name>
</gene>
<keyword evidence="5" id="KW-1185">Reference proteome</keyword>
<protein>
    <recommendedName>
        <fullName evidence="3">Mga helix-turn-helix domain-containing protein</fullName>
    </recommendedName>
</protein>
<evidence type="ECO:0000256" key="1">
    <source>
        <dbReference type="ARBA" id="ARBA00023015"/>
    </source>
</evidence>
<dbReference type="PANTHER" id="PTHR30185">
    <property type="entry name" value="CRYPTIC BETA-GLUCOSIDE BGL OPERON ANTITERMINATOR"/>
    <property type="match status" value="1"/>
</dbReference>
<organism evidence="4 5">
    <name type="scientific">Carnobacterium divergens DSM 20623</name>
    <dbReference type="NCBI Taxonomy" id="1449336"/>
    <lineage>
        <taxon>Bacteria</taxon>
        <taxon>Bacillati</taxon>
        <taxon>Bacillota</taxon>
        <taxon>Bacilli</taxon>
        <taxon>Lactobacillales</taxon>
        <taxon>Carnobacteriaceae</taxon>
        <taxon>Carnobacterium</taxon>
    </lineage>
</organism>
<evidence type="ECO:0000313" key="5">
    <source>
        <dbReference type="Proteomes" id="UP000051658"/>
    </source>
</evidence>
<dbReference type="InterPro" id="IPR007737">
    <property type="entry name" value="Mga_HTH"/>
</dbReference>
<comment type="caution">
    <text evidence="4">The sequence shown here is derived from an EMBL/GenBank/DDBJ whole genome shotgun (WGS) entry which is preliminary data.</text>
</comment>
<dbReference type="PANTHER" id="PTHR30185:SF12">
    <property type="entry name" value="TRANSCRIPTIONAL REGULATOR MANR"/>
    <property type="match status" value="1"/>
</dbReference>